<evidence type="ECO:0000313" key="2">
    <source>
        <dbReference type="EMBL" id="OMP13504.1"/>
    </source>
</evidence>
<dbReference type="Proteomes" id="UP000187203">
    <property type="component" value="Unassembled WGS sequence"/>
</dbReference>
<keyword evidence="3" id="KW-1185">Reference proteome</keyword>
<dbReference type="AlphaFoldDB" id="A0A1R3L2B7"/>
<organism evidence="2 3">
    <name type="scientific">Corchorus olitorius</name>
    <dbReference type="NCBI Taxonomy" id="93759"/>
    <lineage>
        <taxon>Eukaryota</taxon>
        <taxon>Viridiplantae</taxon>
        <taxon>Streptophyta</taxon>
        <taxon>Embryophyta</taxon>
        <taxon>Tracheophyta</taxon>
        <taxon>Spermatophyta</taxon>
        <taxon>Magnoliopsida</taxon>
        <taxon>eudicotyledons</taxon>
        <taxon>Gunneridae</taxon>
        <taxon>Pentapetalae</taxon>
        <taxon>rosids</taxon>
        <taxon>malvids</taxon>
        <taxon>Malvales</taxon>
        <taxon>Malvaceae</taxon>
        <taxon>Grewioideae</taxon>
        <taxon>Apeibeae</taxon>
        <taxon>Corchorus</taxon>
    </lineage>
</organism>
<proteinExistence type="predicted"/>
<gene>
    <name evidence="2" type="ORF">COLO4_01543</name>
</gene>
<name>A0A1R3L2B7_9ROSI</name>
<feature type="region of interest" description="Disordered" evidence="1">
    <location>
        <begin position="1"/>
        <end position="37"/>
    </location>
</feature>
<reference evidence="3" key="1">
    <citation type="submission" date="2013-09" db="EMBL/GenBank/DDBJ databases">
        <title>Corchorus olitorius genome sequencing.</title>
        <authorList>
            <person name="Alam M."/>
            <person name="Haque M.S."/>
            <person name="Islam M.S."/>
            <person name="Emdad E.M."/>
            <person name="Islam M.M."/>
            <person name="Ahmed B."/>
            <person name="Halim A."/>
            <person name="Hossen Q.M.M."/>
            <person name="Hossain M.Z."/>
            <person name="Ahmed R."/>
            <person name="Khan M.M."/>
            <person name="Islam R."/>
            <person name="Rashid M.M."/>
            <person name="Khan S.A."/>
            <person name="Rahman M.S."/>
            <person name="Alam M."/>
            <person name="Yahiya A.S."/>
            <person name="Khan M.S."/>
            <person name="Azam M.S."/>
            <person name="Haque T."/>
            <person name="Lashkar M.Z.H."/>
            <person name="Akhand A.I."/>
            <person name="Morshed G."/>
            <person name="Roy S."/>
            <person name="Uddin K.S."/>
            <person name="Rabeya T."/>
            <person name="Hossain A.S."/>
            <person name="Chowdhury A."/>
            <person name="Snigdha A.R."/>
            <person name="Mortoza M.S."/>
            <person name="Matin S.A."/>
            <person name="Hoque S.M.E."/>
            <person name="Islam M.K."/>
            <person name="Roy D.K."/>
            <person name="Haider R."/>
            <person name="Moosa M.M."/>
            <person name="Elias S.M."/>
            <person name="Hasan A.M."/>
            <person name="Jahan S."/>
            <person name="Shafiuddin M."/>
            <person name="Mahmood N."/>
            <person name="Shommy N.S."/>
        </authorList>
    </citation>
    <scope>NUCLEOTIDE SEQUENCE [LARGE SCALE GENOMIC DNA]</scope>
    <source>
        <strain evidence="3">cv. O-4</strain>
    </source>
</reference>
<accession>A0A1R3L2B7</accession>
<dbReference type="EMBL" id="AWUE01004079">
    <property type="protein sequence ID" value="OMP13504.1"/>
    <property type="molecule type" value="Genomic_DNA"/>
</dbReference>
<evidence type="ECO:0000313" key="3">
    <source>
        <dbReference type="Proteomes" id="UP000187203"/>
    </source>
</evidence>
<protein>
    <submittedName>
        <fullName evidence="2">Uncharacterized protein</fullName>
    </submittedName>
</protein>
<sequence length="37" mass="4000">MSAPTVPTGRPTTCELMVIEDSRSFRSSTLSPIRSST</sequence>
<feature type="compositionally biased region" description="Polar residues" evidence="1">
    <location>
        <begin position="25"/>
        <end position="37"/>
    </location>
</feature>
<comment type="caution">
    <text evidence="2">The sequence shown here is derived from an EMBL/GenBank/DDBJ whole genome shotgun (WGS) entry which is preliminary data.</text>
</comment>
<evidence type="ECO:0000256" key="1">
    <source>
        <dbReference type="SAM" id="MobiDB-lite"/>
    </source>
</evidence>